<keyword evidence="3" id="KW-1185">Reference proteome</keyword>
<protein>
    <submittedName>
        <fullName evidence="2">Type I restriction-modification enzyme R subunit C-terminal domain-containing protein</fullName>
    </submittedName>
</protein>
<feature type="domain" description="EcoEI R protein C-terminal" evidence="1">
    <location>
        <begin position="2"/>
        <end position="93"/>
    </location>
</feature>
<reference evidence="2 3" key="1">
    <citation type="submission" date="2024-10" db="EMBL/GenBank/DDBJ databases">
        <title>The Natural Products Discovery Center: Release of the First 8490 Sequenced Strains for Exploring Actinobacteria Biosynthetic Diversity.</title>
        <authorList>
            <person name="Kalkreuter E."/>
            <person name="Kautsar S.A."/>
            <person name="Yang D."/>
            <person name="Bader C.D."/>
            <person name="Teijaro C.N."/>
            <person name="Fluegel L."/>
            <person name="Davis C.M."/>
            <person name="Simpson J.R."/>
            <person name="Lauterbach L."/>
            <person name="Steele A.D."/>
            <person name="Gui C."/>
            <person name="Meng S."/>
            <person name="Li G."/>
            <person name="Viehrig K."/>
            <person name="Ye F."/>
            <person name="Su P."/>
            <person name="Kiefer A.F."/>
            <person name="Nichols A."/>
            <person name="Cepeda A.J."/>
            <person name="Yan W."/>
            <person name="Fan B."/>
            <person name="Jiang Y."/>
            <person name="Adhikari A."/>
            <person name="Zheng C.-J."/>
            <person name="Schuster L."/>
            <person name="Cowan T.M."/>
            <person name="Smanski M.J."/>
            <person name="Chevrette M.G."/>
            <person name="De Carvalho L.P.S."/>
            <person name="Shen B."/>
        </authorList>
    </citation>
    <scope>NUCLEOTIDE SEQUENCE [LARGE SCALE GENOMIC DNA]</scope>
    <source>
        <strain evidence="2 3">NPDC020568</strain>
    </source>
</reference>
<dbReference type="Pfam" id="PF08463">
    <property type="entry name" value="EcoEI_R_C"/>
    <property type="match status" value="1"/>
</dbReference>
<comment type="caution">
    <text evidence="2">The sequence shown here is derived from an EMBL/GenBank/DDBJ whole genome shotgun (WGS) entry which is preliminary data.</text>
</comment>
<dbReference type="EMBL" id="JBIRUQ010000024">
    <property type="protein sequence ID" value="MFI1465585.1"/>
    <property type="molecule type" value="Genomic_DNA"/>
</dbReference>
<sequence length="159" mass="17317">MTPADLESLEELLARSGAGAPEDMERAVANAQGLARFIRSLVGLDQPAVRKRSRGLLGERTATASQIDVVNVNLVIGHLTRHRGMDPKLLFEARRSPTRCRRANATVRPRADDTTSASDPVAQRLGGFDRLKPIAVSSRTIAAGRGGGAEYRYERSLRR</sequence>
<evidence type="ECO:0000313" key="2">
    <source>
        <dbReference type="EMBL" id="MFI1465585.1"/>
    </source>
</evidence>
<name>A0ABW7TX18_9NOCA</name>
<dbReference type="RefSeq" id="WP_033247745.1">
    <property type="nucleotide sequence ID" value="NZ_JBIRUQ010000024.1"/>
</dbReference>
<dbReference type="InterPro" id="IPR013670">
    <property type="entry name" value="EcoEI_R_C_dom"/>
</dbReference>
<evidence type="ECO:0000259" key="1">
    <source>
        <dbReference type="Pfam" id="PF08463"/>
    </source>
</evidence>
<dbReference type="Proteomes" id="UP001611263">
    <property type="component" value="Unassembled WGS sequence"/>
</dbReference>
<evidence type="ECO:0000313" key="3">
    <source>
        <dbReference type="Proteomes" id="UP001611263"/>
    </source>
</evidence>
<organism evidence="2 3">
    <name type="scientific">Nocardia carnea</name>
    <dbReference type="NCBI Taxonomy" id="37328"/>
    <lineage>
        <taxon>Bacteria</taxon>
        <taxon>Bacillati</taxon>
        <taxon>Actinomycetota</taxon>
        <taxon>Actinomycetes</taxon>
        <taxon>Mycobacteriales</taxon>
        <taxon>Nocardiaceae</taxon>
        <taxon>Nocardia</taxon>
    </lineage>
</organism>
<dbReference type="GeneID" id="93507955"/>
<gene>
    <name evidence="2" type="ORF">ACH4WX_33185</name>
</gene>
<proteinExistence type="predicted"/>
<accession>A0ABW7TX18</accession>